<gene>
    <name evidence="1" type="ORF">Salmuc_04683</name>
</gene>
<protein>
    <submittedName>
        <fullName evidence="1">Uncharacterized protein</fullName>
    </submittedName>
</protein>
<comment type="caution">
    <text evidence="1">The sequence shown here is derived from an EMBL/GenBank/DDBJ whole genome shotgun (WGS) entry which is preliminary data.</text>
</comment>
<dbReference type="RefSeq" id="WP_020041768.1">
    <property type="nucleotide sequence ID" value="NZ_KE557281.1"/>
</dbReference>
<dbReference type="InterPro" id="IPR022243">
    <property type="entry name" value="DUF3768"/>
</dbReference>
<sequence>MTPITETGKRNNEIRTRGLFARGPDQVAELIGTVGIEALGQDAVNDLIRQLMAFEDFEEGNDPYGDRDFGKLEYDGKTVIFRIELHEDPDFERRIFLMLPEDL</sequence>
<dbReference type="Proteomes" id="UP000015347">
    <property type="component" value="Unassembled WGS sequence"/>
</dbReference>
<proteinExistence type="predicted"/>
<dbReference type="Pfam" id="PF12599">
    <property type="entry name" value="DUF3768"/>
    <property type="match status" value="1"/>
</dbReference>
<accession>S9Q9V8</accession>
<reference evidence="2" key="1">
    <citation type="journal article" date="2014" name="Stand. Genomic Sci.">
        <title>Genome sequence of the exopolysaccharide-producing Salipiger mucosus type strain (DSM 16094(T)), a moderately halophilic member of the Roseobacter clade.</title>
        <authorList>
            <person name="Riedel T."/>
            <person name="Spring S."/>
            <person name="Fiebig A."/>
            <person name="Petersen J."/>
            <person name="Kyrpides N.C."/>
            <person name="Goker M."/>
            <person name="Klenk H.P."/>
        </authorList>
    </citation>
    <scope>NUCLEOTIDE SEQUENCE [LARGE SCALE GENOMIC DNA]</scope>
    <source>
        <strain evidence="2">DSM 16094</strain>
    </source>
</reference>
<evidence type="ECO:0000313" key="1">
    <source>
        <dbReference type="EMBL" id="EPX76797.1"/>
    </source>
</evidence>
<dbReference type="HOGENOM" id="CLU_125485_0_0_5"/>
<dbReference type="STRING" id="1123237.Salmuc_04683"/>
<dbReference type="AlphaFoldDB" id="S9Q9V8"/>
<name>S9Q9V8_9RHOB</name>
<dbReference type="EMBL" id="APVH01000043">
    <property type="protein sequence ID" value="EPX76797.1"/>
    <property type="molecule type" value="Genomic_DNA"/>
</dbReference>
<evidence type="ECO:0000313" key="2">
    <source>
        <dbReference type="Proteomes" id="UP000015347"/>
    </source>
</evidence>
<organism evidence="1 2">
    <name type="scientific">Salipiger mucosus DSM 16094</name>
    <dbReference type="NCBI Taxonomy" id="1123237"/>
    <lineage>
        <taxon>Bacteria</taxon>
        <taxon>Pseudomonadati</taxon>
        <taxon>Pseudomonadota</taxon>
        <taxon>Alphaproteobacteria</taxon>
        <taxon>Rhodobacterales</taxon>
        <taxon>Roseobacteraceae</taxon>
        <taxon>Salipiger</taxon>
    </lineage>
</organism>
<keyword evidence="2" id="KW-1185">Reference proteome</keyword>